<dbReference type="GeneID" id="87829767"/>
<feature type="transmembrane region" description="Helical" evidence="5">
    <location>
        <begin position="7"/>
        <end position="28"/>
    </location>
</feature>
<dbReference type="Proteomes" id="UP001302602">
    <property type="component" value="Unassembled WGS sequence"/>
</dbReference>
<evidence type="ECO:0000313" key="7">
    <source>
        <dbReference type="Proteomes" id="UP001302602"/>
    </source>
</evidence>
<evidence type="ECO:0000313" key="6">
    <source>
        <dbReference type="EMBL" id="KAK4123005.1"/>
    </source>
</evidence>
<organism evidence="6 7">
    <name type="scientific">Parathielavia appendiculata</name>
    <dbReference type="NCBI Taxonomy" id="2587402"/>
    <lineage>
        <taxon>Eukaryota</taxon>
        <taxon>Fungi</taxon>
        <taxon>Dikarya</taxon>
        <taxon>Ascomycota</taxon>
        <taxon>Pezizomycotina</taxon>
        <taxon>Sordariomycetes</taxon>
        <taxon>Sordariomycetidae</taxon>
        <taxon>Sordariales</taxon>
        <taxon>Chaetomiaceae</taxon>
        <taxon>Parathielavia</taxon>
    </lineage>
</organism>
<keyword evidence="7" id="KW-1185">Reference proteome</keyword>
<evidence type="ECO:0000256" key="3">
    <source>
        <dbReference type="ARBA" id="ARBA00022989"/>
    </source>
</evidence>
<sequence length="67" mass="7760">MKRLSWITFVFLPLMFIASLFGMNVDVLASDPPWWIYIPFALGTMLLTLVVWLTFKCSNVSLTSRFL</sequence>
<gene>
    <name evidence="6" type="ORF">N657DRAFT_645721</name>
</gene>
<dbReference type="EMBL" id="MU853229">
    <property type="protein sequence ID" value="KAK4123005.1"/>
    <property type="molecule type" value="Genomic_DNA"/>
</dbReference>
<name>A0AAN6Z2B8_9PEZI</name>
<reference evidence="6" key="2">
    <citation type="submission" date="2023-05" db="EMBL/GenBank/DDBJ databases">
        <authorList>
            <consortium name="Lawrence Berkeley National Laboratory"/>
            <person name="Steindorff A."/>
            <person name="Hensen N."/>
            <person name="Bonometti L."/>
            <person name="Westerberg I."/>
            <person name="Brannstrom I.O."/>
            <person name="Guillou S."/>
            <person name="Cros-Aarteil S."/>
            <person name="Calhoun S."/>
            <person name="Haridas S."/>
            <person name="Kuo A."/>
            <person name="Mondo S."/>
            <person name="Pangilinan J."/>
            <person name="Riley R."/>
            <person name="Labutti K."/>
            <person name="Andreopoulos B."/>
            <person name="Lipzen A."/>
            <person name="Chen C."/>
            <person name="Yanf M."/>
            <person name="Daum C."/>
            <person name="Ng V."/>
            <person name="Clum A."/>
            <person name="Ohm R."/>
            <person name="Martin F."/>
            <person name="Silar P."/>
            <person name="Natvig D."/>
            <person name="Lalanne C."/>
            <person name="Gautier V."/>
            <person name="Ament-Velasquez S.L."/>
            <person name="Kruys A."/>
            <person name="Hutchinson M.I."/>
            <person name="Powell A.J."/>
            <person name="Barry K."/>
            <person name="Miller A.N."/>
            <person name="Grigoriev I.V."/>
            <person name="Debuchy R."/>
            <person name="Gladieux P."/>
            <person name="Thoren M.H."/>
            <person name="Johannesson H."/>
        </authorList>
    </citation>
    <scope>NUCLEOTIDE SEQUENCE</scope>
    <source>
        <strain evidence="6">CBS 731.68</strain>
    </source>
</reference>
<evidence type="ECO:0000256" key="2">
    <source>
        <dbReference type="ARBA" id="ARBA00022692"/>
    </source>
</evidence>
<dbReference type="GO" id="GO:0046873">
    <property type="term" value="F:metal ion transmembrane transporter activity"/>
    <property type="evidence" value="ECO:0007669"/>
    <property type="project" value="InterPro"/>
</dbReference>
<dbReference type="Pfam" id="PF01544">
    <property type="entry name" value="CorA"/>
    <property type="match status" value="1"/>
</dbReference>
<feature type="transmembrane region" description="Helical" evidence="5">
    <location>
        <begin position="34"/>
        <end position="55"/>
    </location>
</feature>
<keyword evidence="3 5" id="KW-1133">Transmembrane helix</keyword>
<dbReference type="InterPro" id="IPR045863">
    <property type="entry name" value="CorA_TM1_TM2"/>
</dbReference>
<dbReference type="InterPro" id="IPR002523">
    <property type="entry name" value="MgTranspt_CorA/ZnTranspt_ZntB"/>
</dbReference>
<dbReference type="Gene3D" id="1.20.58.340">
    <property type="entry name" value="Magnesium transport protein CorA, transmembrane region"/>
    <property type="match status" value="1"/>
</dbReference>
<keyword evidence="2 5" id="KW-0812">Transmembrane</keyword>
<evidence type="ECO:0000256" key="4">
    <source>
        <dbReference type="ARBA" id="ARBA00023136"/>
    </source>
</evidence>
<feature type="non-terminal residue" evidence="6">
    <location>
        <position position="67"/>
    </location>
</feature>
<dbReference type="GO" id="GO:0016020">
    <property type="term" value="C:membrane"/>
    <property type="evidence" value="ECO:0007669"/>
    <property type="project" value="UniProtKB-SubCell"/>
</dbReference>
<accession>A0AAN6Z2B8</accession>
<protein>
    <submittedName>
        <fullName evidence="6">Uncharacterized protein</fullName>
    </submittedName>
</protein>
<keyword evidence="4 5" id="KW-0472">Membrane</keyword>
<evidence type="ECO:0000256" key="5">
    <source>
        <dbReference type="SAM" id="Phobius"/>
    </source>
</evidence>
<dbReference type="AlphaFoldDB" id="A0AAN6Z2B8"/>
<proteinExistence type="predicted"/>
<comment type="caution">
    <text evidence="6">The sequence shown here is derived from an EMBL/GenBank/DDBJ whole genome shotgun (WGS) entry which is preliminary data.</text>
</comment>
<comment type="subcellular location">
    <subcellularLocation>
        <location evidence="1">Membrane</location>
        <topology evidence="1">Multi-pass membrane protein</topology>
    </subcellularLocation>
</comment>
<dbReference type="SUPFAM" id="SSF144083">
    <property type="entry name" value="Magnesium transport protein CorA, transmembrane region"/>
    <property type="match status" value="1"/>
</dbReference>
<dbReference type="RefSeq" id="XP_062646776.1">
    <property type="nucleotide sequence ID" value="XM_062792998.1"/>
</dbReference>
<evidence type="ECO:0000256" key="1">
    <source>
        <dbReference type="ARBA" id="ARBA00004141"/>
    </source>
</evidence>
<reference evidence="6" key="1">
    <citation type="journal article" date="2023" name="Mol. Phylogenet. Evol.">
        <title>Genome-scale phylogeny and comparative genomics of the fungal order Sordariales.</title>
        <authorList>
            <person name="Hensen N."/>
            <person name="Bonometti L."/>
            <person name="Westerberg I."/>
            <person name="Brannstrom I.O."/>
            <person name="Guillou S."/>
            <person name="Cros-Aarteil S."/>
            <person name="Calhoun S."/>
            <person name="Haridas S."/>
            <person name="Kuo A."/>
            <person name="Mondo S."/>
            <person name="Pangilinan J."/>
            <person name="Riley R."/>
            <person name="LaButti K."/>
            <person name="Andreopoulos B."/>
            <person name="Lipzen A."/>
            <person name="Chen C."/>
            <person name="Yan M."/>
            <person name="Daum C."/>
            <person name="Ng V."/>
            <person name="Clum A."/>
            <person name="Steindorff A."/>
            <person name="Ohm R.A."/>
            <person name="Martin F."/>
            <person name="Silar P."/>
            <person name="Natvig D.O."/>
            <person name="Lalanne C."/>
            <person name="Gautier V."/>
            <person name="Ament-Velasquez S.L."/>
            <person name="Kruys A."/>
            <person name="Hutchinson M.I."/>
            <person name="Powell A.J."/>
            <person name="Barry K."/>
            <person name="Miller A.N."/>
            <person name="Grigoriev I.V."/>
            <person name="Debuchy R."/>
            <person name="Gladieux P."/>
            <person name="Hiltunen Thoren M."/>
            <person name="Johannesson H."/>
        </authorList>
    </citation>
    <scope>NUCLEOTIDE SEQUENCE</scope>
    <source>
        <strain evidence="6">CBS 731.68</strain>
    </source>
</reference>